<protein>
    <submittedName>
        <fullName evidence="2">Uncharacterized protein</fullName>
    </submittedName>
</protein>
<proteinExistence type="predicted"/>
<dbReference type="EMBL" id="CAAHCZ010000001">
    <property type="protein sequence ID" value="VGL85933.1"/>
    <property type="molecule type" value="Genomic_DNA"/>
</dbReference>
<dbReference type="AlphaFoldDB" id="A0A486D178"/>
<keyword evidence="1" id="KW-0812">Transmembrane</keyword>
<dbReference type="RefSeq" id="WP_110227683.1">
    <property type="nucleotide sequence ID" value="NZ_BIHK01000007.1"/>
</dbReference>
<evidence type="ECO:0000313" key="2">
    <source>
        <dbReference type="EMBL" id="VGL85933.1"/>
    </source>
</evidence>
<keyword evidence="1" id="KW-0472">Membrane</keyword>
<accession>A0A486D178</accession>
<sequence>MKQKITDAFVNFTHSWNDVLHASIERKISDGYDLAYPNKNDFEHRESTTKAMREFYYQRMMNTASLLLTGVSLLVALVALIVAIVAIKYS</sequence>
<name>A0A486D178_KLEPN</name>
<gene>
    <name evidence="2" type="ORF">SAMEA4873656_00604</name>
</gene>
<keyword evidence="1" id="KW-1133">Transmembrane helix</keyword>
<evidence type="ECO:0000256" key="1">
    <source>
        <dbReference type="SAM" id="Phobius"/>
    </source>
</evidence>
<organism evidence="2">
    <name type="scientific">Klebsiella pneumoniae</name>
    <dbReference type="NCBI Taxonomy" id="573"/>
    <lineage>
        <taxon>Bacteria</taxon>
        <taxon>Pseudomonadati</taxon>
        <taxon>Pseudomonadota</taxon>
        <taxon>Gammaproteobacteria</taxon>
        <taxon>Enterobacterales</taxon>
        <taxon>Enterobacteriaceae</taxon>
        <taxon>Klebsiella/Raoultella group</taxon>
        <taxon>Klebsiella</taxon>
        <taxon>Klebsiella pneumoniae complex</taxon>
    </lineage>
</organism>
<reference evidence="2" key="1">
    <citation type="submission" date="2019-03" db="EMBL/GenBank/DDBJ databases">
        <authorList>
            <consortium name="Pathogen Informatics"/>
        </authorList>
    </citation>
    <scope>NUCLEOTIDE SEQUENCE</scope>
    <source>
        <strain evidence="2">5012STDY7626466</strain>
    </source>
</reference>
<feature type="transmembrane region" description="Helical" evidence="1">
    <location>
        <begin position="66"/>
        <end position="87"/>
    </location>
</feature>